<gene>
    <name evidence="3" type="ORF">IFO71_03945</name>
</gene>
<feature type="transmembrane region" description="Helical" evidence="1">
    <location>
        <begin position="229"/>
        <end position="252"/>
    </location>
</feature>
<feature type="domain" description="Glycosyltransferase 2-like" evidence="2">
    <location>
        <begin position="8"/>
        <end position="141"/>
    </location>
</feature>
<dbReference type="InterPro" id="IPR029044">
    <property type="entry name" value="Nucleotide-diphossugar_trans"/>
</dbReference>
<reference evidence="3 4" key="1">
    <citation type="submission" date="2020-09" db="EMBL/GenBank/DDBJ databases">
        <title>Pseudoxanthomonas sp. CAU 1598 isolated from sand of Yaerae Beach.</title>
        <authorList>
            <person name="Kim W."/>
        </authorList>
    </citation>
    <scope>NUCLEOTIDE SEQUENCE [LARGE SCALE GENOMIC DNA]</scope>
    <source>
        <strain evidence="3 4">CAU 1598</strain>
    </source>
</reference>
<sequence length="332" mass="36476">MSGQFFLSIVLPVQSQEASICRLVDEVASAAAKIARDWEVIVVDNCSTDQTVDLLKTHLSNDAVPNVQVFALAVETDHDSAAVVGLERCLGDFACILDARNDHVAELPSLIERVRDGFDLVVARNLQRRRASVPYRLAGKVFDLVYRLAHGAAFETDAASYRVLSRRAINHVLQAPHPAVQLRHVGVRTGFKSARLDYRHAPHLESKRLLRDGLDRGARMLVSTSRVPLRVATSLCVFGATANVIYSIYVLAVALLKDDVAPGWVTISLQQSGMFFLISVVLLVLSEYALSPSSRSAPDWGSVVAEEFNSPRMTRNERANVEQIAEMGDTRG</sequence>
<dbReference type="Pfam" id="PF00535">
    <property type="entry name" value="Glycos_transf_2"/>
    <property type="match status" value="1"/>
</dbReference>
<evidence type="ECO:0000313" key="3">
    <source>
        <dbReference type="EMBL" id="MBD8524888.1"/>
    </source>
</evidence>
<organism evidence="3 4">
    <name type="scientific">Pseudomarimonas arenosa</name>
    <dbReference type="NCBI Taxonomy" id="2774145"/>
    <lineage>
        <taxon>Bacteria</taxon>
        <taxon>Pseudomonadati</taxon>
        <taxon>Pseudomonadota</taxon>
        <taxon>Gammaproteobacteria</taxon>
        <taxon>Lysobacterales</taxon>
        <taxon>Lysobacteraceae</taxon>
        <taxon>Pseudomarimonas</taxon>
    </lineage>
</organism>
<dbReference type="PANTHER" id="PTHR48090">
    <property type="entry name" value="UNDECAPRENYL-PHOSPHATE 4-DEOXY-4-FORMAMIDO-L-ARABINOSE TRANSFERASE-RELATED"/>
    <property type="match status" value="1"/>
</dbReference>
<evidence type="ECO:0000259" key="2">
    <source>
        <dbReference type="Pfam" id="PF00535"/>
    </source>
</evidence>
<protein>
    <submittedName>
        <fullName evidence="3">Glycosyltransferase</fullName>
    </submittedName>
</protein>
<evidence type="ECO:0000313" key="4">
    <source>
        <dbReference type="Proteomes" id="UP000613768"/>
    </source>
</evidence>
<dbReference type="SUPFAM" id="SSF53448">
    <property type="entry name" value="Nucleotide-diphospho-sugar transferases"/>
    <property type="match status" value="1"/>
</dbReference>
<dbReference type="Proteomes" id="UP000613768">
    <property type="component" value="Unassembled WGS sequence"/>
</dbReference>
<keyword evidence="1" id="KW-0812">Transmembrane</keyword>
<keyword evidence="4" id="KW-1185">Reference proteome</keyword>
<dbReference type="AlphaFoldDB" id="A0AAW3ZGB0"/>
<dbReference type="InterPro" id="IPR050256">
    <property type="entry name" value="Glycosyltransferase_2"/>
</dbReference>
<proteinExistence type="predicted"/>
<comment type="caution">
    <text evidence="3">The sequence shown here is derived from an EMBL/GenBank/DDBJ whole genome shotgun (WGS) entry which is preliminary data.</text>
</comment>
<dbReference type="RefSeq" id="WP_192028238.1">
    <property type="nucleotide sequence ID" value="NZ_JACYTR010000005.1"/>
</dbReference>
<name>A0AAW3ZGB0_9GAMM</name>
<dbReference type="InterPro" id="IPR001173">
    <property type="entry name" value="Glyco_trans_2-like"/>
</dbReference>
<keyword evidence="1" id="KW-0472">Membrane</keyword>
<accession>A0AAW3ZGB0</accession>
<dbReference type="Gene3D" id="3.90.550.10">
    <property type="entry name" value="Spore Coat Polysaccharide Biosynthesis Protein SpsA, Chain A"/>
    <property type="match status" value="1"/>
</dbReference>
<dbReference type="EMBL" id="JACYTR010000005">
    <property type="protein sequence ID" value="MBD8524888.1"/>
    <property type="molecule type" value="Genomic_DNA"/>
</dbReference>
<keyword evidence="1" id="KW-1133">Transmembrane helix</keyword>
<feature type="transmembrane region" description="Helical" evidence="1">
    <location>
        <begin position="272"/>
        <end position="290"/>
    </location>
</feature>
<evidence type="ECO:0000256" key="1">
    <source>
        <dbReference type="SAM" id="Phobius"/>
    </source>
</evidence>